<dbReference type="Gramene" id="ORUFI07G05150.1">
    <property type="protein sequence ID" value="ORUFI07G05150.1"/>
    <property type="gene ID" value="ORUFI07G05150"/>
</dbReference>
<dbReference type="Gene3D" id="2.30.30.1040">
    <property type="match status" value="1"/>
</dbReference>
<dbReference type="AlphaFoldDB" id="A0A0E0Q4W5"/>
<dbReference type="GO" id="GO:0005634">
    <property type="term" value="C:nucleus"/>
    <property type="evidence" value="ECO:0007669"/>
    <property type="project" value="UniProtKB-SubCell"/>
</dbReference>
<proteinExistence type="predicted"/>
<dbReference type="GO" id="GO:0006355">
    <property type="term" value="P:regulation of DNA-templated transcription"/>
    <property type="evidence" value="ECO:0007669"/>
    <property type="project" value="InterPro"/>
</dbReference>
<keyword evidence="4" id="KW-0804">Transcription</keyword>
<feature type="domain" description="TF-B3" evidence="7">
    <location>
        <begin position="497"/>
        <end position="598"/>
    </location>
</feature>
<dbReference type="InterPro" id="IPR003340">
    <property type="entry name" value="B3_DNA-bd"/>
</dbReference>
<feature type="compositionally biased region" description="Low complexity" evidence="6">
    <location>
        <begin position="756"/>
        <end position="768"/>
    </location>
</feature>
<dbReference type="CDD" id="cd10017">
    <property type="entry name" value="B3_DNA"/>
    <property type="match status" value="2"/>
</dbReference>
<dbReference type="PANTHER" id="PTHR31384:SF94">
    <property type="entry name" value="AUXIN RESPONSE FACTOR 17"/>
    <property type="match status" value="1"/>
</dbReference>
<dbReference type="InterPro" id="IPR044835">
    <property type="entry name" value="ARF_plant"/>
</dbReference>
<sequence length="784" mass="85931">MAQPPDDAAAAAVPPPVVIDRDVWHACAVPYSGVLPGVGTLVYYIPHGHIEQCAEDPALLLSRLPDPIHPVPCTVADLVLDVDAESGEAYATISLLPGSHDDTTARRQVPAHGEPGFRFFEKQLSPADVTSNALVLPAGAEHVLPPLDIAAYQTARLFDVRDLRGKRFEFVHIWDKKRCRYMLGDLGVNDNDGWRGFVKAKRLATRDTVVFMRRGGGDGDGDGDGELLVGVRRAPRARGGHHPRPGVEDNKVVSEVWLAMQGVTPFEVTYYPREGTFEFVVSRDEYIGFSFSPFYPFVPGTTVHLRMNPLQIAQSISGTVRTFDHLRPWRMLEVDWDQAASPISYRIHRQVNSWQVLRQPQPAATTSAVRIRDAIVATPQVQIMAPPRPPPPTTTTGMVPVIDHDIWLACATPYSGRLPVVGSAVYYFPQGHAEQCHTCTTCLIPDNRHRLRCTSDDSYAMISLFPGDCYVTHRPLPAARDPVGGQREFCFFDKKLSPSDAAANGGGSGALFVIPKPSAAEHVLPRIPDLRVTNLQGGRWEFGHTWSDADTDRRSSSHTLAAGWSAFVKAKRLCVGDTVIFMRRRPGGEPLVGVRRKPHGGMPVGIPDKHVADAWLDASSAQPFRVTYCPWQGTAEFVVRREEVEGSPPLAPGTRVRLLMNPDDARRRSQPPVYGTVRDVHCRSEWRMLEVDWDRDSPLAPTMNRRVNSWQVQPVQLALPPQGSDEEAAAATTSTAHAGDATTSAPSLALQLQTMASSSSSSAPIIPSRGSAFRIVNPRDGSQG</sequence>
<evidence type="ECO:0000256" key="5">
    <source>
        <dbReference type="ARBA" id="ARBA00023242"/>
    </source>
</evidence>
<dbReference type="PANTHER" id="PTHR31384">
    <property type="entry name" value="AUXIN RESPONSE FACTOR 4-RELATED"/>
    <property type="match status" value="1"/>
</dbReference>
<evidence type="ECO:0000313" key="8">
    <source>
        <dbReference type="EnsemblPlants" id="ORUFI07G05150.1"/>
    </source>
</evidence>
<evidence type="ECO:0000256" key="3">
    <source>
        <dbReference type="ARBA" id="ARBA00023125"/>
    </source>
</evidence>
<evidence type="ECO:0000313" key="9">
    <source>
        <dbReference type="Proteomes" id="UP000008022"/>
    </source>
</evidence>
<keyword evidence="3" id="KW-0238">DNA-binding</keyword>
<dbReference type="GO" id="GO:0003677">
    <property type="term" value="F:DNA binding"/>
    <property type="evidence" value="ECO:0007669"/>
    <property type="project" value="UniProtKB-KW"/>
</dbReference>
<name>A0A0E0Q4W5_ORYRU</name>
<dbReference type="Pfam" id="PF02362">
    <property type="entry name" value="B3"/>
    <property type="match status" value="2"/>
</dbReference>
<keyword evidence="2" id="KW-0805">Transcription regulation</keyword>
<dbReference type="InterPro" id="IPR015300">
    <property type="entry name" value="DNA-bd_pseudobarrel_sf"/>
</dbReference>
<dbReference type="Gene3D" id="2.40.330.10">
    <property type="entry name" value="DNA-binding pseudobarrel domain"/>
    <property type="match status" value="2"/>
</dbReference>
<evidence type="ECO:0000259" key="7">
    <source>
        <dbReference type="PROSITE" id="PS50863"/>
    </source>
</evidence>
<dbReference type="OMA" id="KHVADAW"/>
<keyword evidence="5" id="KW-0539">Nucleus</keyword>
<accession>A0A0E0Q4W5</accession>
<dbReference type="EnsemblPlants" id="ORUFI07G05150.1">
    <property type="protein sequence ID" value="ORUFI07G05150.1"/>
    <property type="gene ID" value="ORUFI07G05150"/>
</dbReference>
<evidence type="ECO:0000256" key="4">
    <source>
        <dbReference type="ARBA" id="ARBA00023163"/>
    </source>
</evidence>
<protein>
    <recommendedName>
        <fullName evidence="7">TF-B3 domain-containing protein</fullName>
    </recommendedName>
</protein>
<dbReference type="PROSITE" id="PS50863">
    <property type="entry name" value="B3"/>
    <property type="match status" value="1"/>
</dbReference>
<dbReference type="GO" id="GO:0009734">
    <property type="term" value="P:auxin-activated signaling pathway"/>
    <property type="evidence" value="ECO:0007669"/>
    <property type="project" value="UniProtKB-KW"/>
</dbReference>
<evidence type="ECO:0000256" key="2">
    <source>
        <dbReference type="ARBA" id="ARBA00023015"/>
    </source>
</evidence>
<organism evidence="8 9">
    <name type="scientific">Oryza rufipogon</name>
    <name type="common">Brownbeard rice</name>
    <name type="synonym">Asian wild rice</name>
    <dbReference type="NCBI Taxonomy" id="4529"/>
    <lineage>
        <taxon>Eukaryota</taxon>
        <taxon>Viridiplantae</taxon>
        <taxon>Streptophyta</taxon>
        <taxon>Embryophyta</taxon>
        <taxon>Tracheophyta</taxon>
        <taxon>Spermatophyta</taxon>
        <taxon>Magnoliopsida</taxon>
        <taxon>Liliopsida</taxon>
        <taxon>Poales</taxon>
        <taxon>Poaceae</taxon>
        <taxon>BOP clade</taxon>
        <taxon>Oryzoideae</taxon>
        <taxon>Oryzeae</taxon>
        <taxon>Oryzinae</taxon>
        <taxon>Oryza</taxon>
    </lineage>
</organism>
<dbReference type="SMART" id="SM01019">
    <property type="entry name" value="B3"/>
    <property type="match status" value="2"/>
</dbReference>
<keyword evidence="9" id="KW-1185">Reference proteome</keyword>
<comment type="subcellular location">
    <subcellularLocation>
        <location evidence="1">Nucleus</location>
    </subcellularLocation>
</comment>
<dbReference type="HOGENOM" id="CLU_020046_0_0_1"/>
<evidence type="ECO:0000256" key="6">
    <source>
        <dbReference type="SAM" id="MobiDB-lite"/>
    </source>
</evidence>
<dbReference type="SUPFAM" id="SSF101936">
    <property type="entry name" value="DNA-binding pseudobarrel domain"/>
    <property type="match status" value="2"/>
</dbReference>
<evidence type="ECO:0000256" key="1">
    <source>
        <dbReference type="ARBA" id="ARBA00004123"/>
    </source>
</evidence>
<reference evidence="8" key="2">
    <citation type="submission" date="2015-06" db="UniProtKB">
        <authorList>
            <consortium name="EnsemblPlants"/>
        </authorList>
    </citation>
    <scope>IDENTIFICATION</scope>
</reference>
<reference evidence="9" key="1">
    <citation type="submission" date="2013-06" db="EMBL/GenBank/DDBJ databases">
        <authorList>
            <person name="Zhao Q."/>
        </authorList>
    </citation>
    <scope>NUCLEOTIDE SEQUENCE</scope>
    <source>
        <strain evidence="9">cv. W1943</strain>
    </source>
</reference>
<dbReference type="Proteomes" id="UP000008022">
    <property type="component" value="Unassembled WGS sequence"/>
</dbReference>
<dbReference type="eggNOG" id="ENOG502QVP0">
    <property type="taxonomic scope" value="Eukaryota"/>
</dbReference>
<feature type="compositionally biased region" description="Low complexity" evidence="6">
    <location>
        <begin position="721"/>
        <end position="745"/>
    </location>
</feature>
<feature type="region of interest" description="Disordered" evidence="6">
    <location>
        <begin position="721"/>
        <end position="784"/>
    </location>
</feature>